<evidence type="ECO:0000256" key="5">
    <source>
        <dbReference type="ARBA" id="ARBA00035648"/>
    </source>
</evidence>
<dbReference type="GO" id="GO:0004521">
    <property type="term" value="F:RNA endonuclease activity"/>
    <property type="evidence" value="ECO:0007669"/>
    <property type="project" value="InterPro"/>
</dbReference>
<dbReference type="InterPro" id="IPR013527">
    <property type="entry name" value="YicC-like_N"/>
</dbReference>
<dbReference type="PANTHER" id="PTHR30636:SF3">
    <property type="entry name" value="UPF0701 PROTEIN YICC"/>
    <property type="match status" value="1"/>
</dbReference>
<evidence type="ECO:0000313" key="9">
    <source>
        <dbReference type="Proteomes" id="UP000502260"/>
    </source>
</evidence>
<keyword evidence="2" id="KW-0540">Nuclease</keyword>
<reference evidence="9" key="1">
    <citation type="submission" date="2020-03" db="EMBL/GenBank/DDBJ databases">
        <title>Complete genome sequence of sulfur-oxidizing bacterium skT11.</title>
        <authorList>
            <person name="Kanda M."/>
            <person name="Kojima H."/>
            <person name="Fukui M."/>
        </authorList>
    </citation>
    <scope>NUCLEOTIDE SEQUENCE [LARGE SCALE GENOMIC DNA]</scope>
    <source>
        <strain evidence="9">skT11</strain>
    </source>
</reference>
<dbReference type="PANTHER" id="PTHR30636">
    <property type="entry name" value="UPF0701 PROTEIN YICC"/>
    <property type="match status" value="1"/>
</dbReference>
<keyword evidence="4" id="KW-0378">Hydrolase</keyword>
<dbReference type="Proteomes" id="UP000502260">
    <property type="component" value="Chromosome"/>
</dbReference>
<feature type="domain" description="Endoribonuclease YicC-like N-terminal" evidence="6">
    <location>
        <begin position="2"/>
        <end position="154"/>
    </location>
</feature>
<evidence type="ECO:0000256" key="2">
    <source>
        <dbReference type="ARBA" id="ARBA00022722"/>
    </source>
</evidence>
<keyword evidence="3" id="KW-0255">Endonuclease</keyword>
<comment type="similarity">
    <text evidence="5">Belongs to the YicC/YloC family.</text>
</comment>
<sequence length="288" mass="32258">MIYSMTGFAAVNRELPQGALHLELRSVNHRYLEVAFRMDEVFRPAESAMREAIAKQLNRGKVECRLNFTPSAGSHKPLAINDTLAQQLVQLGQVVQELSPQSAPLSVADILRWPGIMEAEGVPQEALQEAAVALLHEALGEFAASRGREGEKLKAMIIERATQMEALVAEAAPHLPRLRAAYQEKLLTRFREAAASLDEDRIRQELALFAQKIDIDEEISRLQAHLQEVKRILDQGGTAGKRLDFMMQELNREANTLGSKSIATETSRLSMELKVLIEQMREQIQNIE</sequence>
<proteinExistence type="inferred from homology"/>
<dbReference type="GO" id="GO:0016787">
    <property type="term" value="F:hydrolase activity"/>
    <property type="evidence" value="ECO:0007669"/>
    <property type="project" value="UniProtKB-KW"/>
</dbReference>
<gene>
    <name evidence="8" type="ORF">SKTS_06400</name>
</gene>
<dbReference type="RefSeq" id="WP_173060285.1">
    <property type="nucleotide sequence ID" value="NZ_AP022853.1"/>
</dbReference>
<dbReference type="InterPro" id="IPR013551">
    <property type="entry name" value="YicC-like_C"/>
</dbReference>
<name>A0A6F8V7W5_9PROT</name>
<organism evidence="8 9">
    <name type="scientific">Sulfurimicrobium lacus</name>
    <dbReference type="NCBI Taxonomy" id="2715678"/>
    <lineage>
        <taxon>Bacteria</taxon>
        <taxon>Pseudomonadati</taxon>
        <taxon>Pseudomonadota</taxon>
        <taxon>Betaproteobacteria</taxon>
        <taxon>Nitrosomonadales</taxon>
        <taxon>Sulfuricellaceae</taxon>
        <taxon>Sulfurimicrobium</taxon>
    </lineage>
</organism>
<evidence type="ECO:0000259" key="6">
    <source>
        <dbReference type="Pfam" id="PF03755"/>
    </source>
</evidence>
<dbReference type="KEGG" id="slac:SKTS_06400"/>
<accession>A0A6F8V7W5</accession>
<dbReference type="Pfam" id="PF08340">
    <property type="entry name" value="YicC-like_C"/>
    <property type="match status" value="1"/>
</dbReference>
<evidence type="ECO:0000313" key="8">
    <source>
        <dbReference type="EMBL" id="BCB25754.1"/>
    </source>
</evidence>
<dbReference type="EMBL" id="AP022853">
    <property type="protein sequence ID" value="BCB25754.1"/>
    <property type="molecule type" value="Genomic_DNA"/>
</dbReference>
<protein>
    <recommendedName>
        <fullName evidence="10">YicC family protein</fullName>
    </recommendedName>
</protein>
<evidence type="ECO:0000256" key="4">
    <source>
        <dbReference type="ARBA" id="ARBA00022801"/>
    </source>
</evidence>
<evidence type="ECO:0000259" key="7">
    <source>
        <dbReference type="Pfam" id="PF08340"/>
    </source>
</evidence>
<evidence type="ECO:0000256" key="1">
    <source>
        <dbReference type="ARBA" id="ARBA00001968"/>
    </source>
</evidence>
<comment type="cofactor">
    <cofactor evidence="1">
        <name>a divalent metal cation</name>
        <dbReference type="ChEBI" id="CHEBI:60240"/>
    </cofactor>
</comment>
<dbReference type="AlphaFoldDB" id="A0A6F8V7W5"/>
<evidence type="ECO:0008006" key="10">
    <source>
        <dbReference type="Google" id="ProtNLM"/>
    </source>
</evidence>
<evidence type="ECO:0000256" key="3">
    <source>
        <dbReference type="ARBA" id="ARBA00022759"/>
    </source>
</evidence>
<dbReference type="InterPro" id="IPR005229">
    <property type="entry name" value="YicC/YloC-like"/>
</dbReference>
<keyword evidence="9" id="KW-1185">Reference proteome</keyword>
<dbReference type="Pfam" id="PF03755">
    <property type="entry name" value="YicC-like_N"/>
    <property type="match status" value="1"/>
</dbReference>
<dbReference type="NCBIfam" id="TIGR00255">
    <property type="entry name" value="YicC/YloC family endoribonuclease"/>
    <property type="match status" value="1"/>
</dbReference>
<feature type="domain" description="Endoribonuclease YicC-like C-terminal" evidence="7">
    <location>
        <begin position="175"/>
        <end position="288"/>
    </location>
</feature>